<dbReference type="RefSeq" id="WP_325774147.1">
    <property type="nucleotide sequence ID" value="NZ_VTDN01000001.1"/>
</dbReference>
<keyword evidence="1" id="KW-0732">Signal</keyword>
<reference evidence="3 4" key="1">
    <citation type="submission" date="2019-08" db="EMBL/GenBank/DDBJ databases">
        <title>Five species of Acinetobacter isolated from floral nectar and animal pollinators.</title>
        <authorList>
            <person name="Hendry T.A."/>
        </authorList>
    </citation>
    <scope>NUCLEOTIDE SEQUENCE [LARGE SCALE GENOMIC DNA]</scope>
    <source>
        <strain evidence="3 4">MD18.27</strain>
    </source>
</reference>
<organism evidence="3 4">
    <name type="scientific">Acinetobacter pollinis</name>
    <dbReference type="NCBI Taxonomy" id="2605270"/>
    <lineage>
        <taxon>Bacteria</taxon>
        <taxon>Pseudomonadati</taxon>
        <taxon>Pseudomonadota</taxon>
        <taxon>Gammaproteobacteria</taxon>
        <taxon>Moraxellales</taxon>
        <taxon>Moraxellaceae</taxon>
        <taxon>Acinetobacter</taxon>
    </lineage>
</organism>
<keyword evidence="4" id="KW-1185">Reference proteome</keyword>
<evidence type="ECO:0000313" key="4">
    <source>
        <dbReference type="Proteomes" id="UP001339883"/>
    </source>
</evidence>
<feature type="chain" id="PRO_5045451678" evidence="1">
    <location>
        <begin position="22"/>
        <end position="179"/>
    </location>
</feature>
<feature type="domain" description="DUF2059" evidence="2">
    <location>
        <begin position="100"/>
        <end position="155"/>
    </location>
</feature>
<gene>
    <name evidence="3" type="ORF">I2F25_00265</name>
</gene>
<accession>A0ABU6DNQ8</accession>
<feature type="signal peptide" evidence="1">
    <location>
        <begin position="1"/>
        <end position="21"/>
    </location>
</feature>
<dbReference type="EMBL" id="VTDN01000001">
    <property type="protein sequence ID" value="MEB5475496.1"/>
    <property type="molecule type" value="Genomic_DNA"/>
</dbReference>
<proteinExistence type="predicted"/>
<comment type="caution">
    <text evidence="3">The sequence shown here is derived from an EMBL/GenBank/DDBJ whole genome shotgun (WGS) entry which is preliminary data.</text>
</comment>
<sequence length="179" mass="20251">MTKYIKSFLLSVIISQSIATAFASPAQPATAQKIVELTQLENEFNTNIRNLQSMYINQATELVKQQTNHQTLTAADNQAIEKIMQIFNRNTTTISKSVDVKQIASELYRQSYTEEELQAYKRFLESPEGLSVVKKIPIFTANLNQAIIQKTQVISAQHNMTEQTKREISQILSALPKSK</sequence>
<evidence type="ECO:0000259" key="2">
    <source>
        <dbReference type="Pfam" id="PF09832"/>
    </source>
</evidence>
<evidence type="ECO:0000256" key="1">
    <source>
        <dbReference type="SAM" id="SignalP"/>
    </source>
</evidence>
<evidence type="ECO:0000313" key="3">
    <source>
        <dbReference type="EMBL" id="MEB5475496.1"/>
    </source>
</evidence>
<dbReference type="InterPro" id="IPR018637">
    <property type="entry name" value="DUF2059"/>
</dbReference>
<dbReference type="Proteomes" id="UP001339883">
    <property type="component" value="Unassembled WGS sequence"/>
</dbReference>
<dbReference type="Pfam" id="PF09832">
    <property type="entry name" value="DUF2059"/>
    <property type="match status" value="1"/>
</dbReference>
<name>A0ABU6DNQ8_9GAMM</name>
<protein>
    <submittedName>
        <fullName evidence="3">DUF2059 domain-containing protein</fullName>
    </submittedName>
</protein>